<dbReference type="Proteomes" id="UP001189624">
    <property type="component" value="Chromosome 8"/>
</dbReference>
<evidence type="ECO:0000313" key="2">
    <source>
        <dbReference type="EMBL" id="CAJ1972434.1"/>
    </source>
</evidence>
<feature type="compositionally biased region" description="Basic residues" evidence="1">
    <location>
        <begin position="114"/>
        <end position="126"/>
    </location>
</feature>
<evidence type="ECO:0000313" key="3">
    <source>
        <dbReference type="Proteomes" id="UP001189624"/>
    </source>
</evidence>
<protein>
    <submittedName>
        <fullName evidence="2">Uncharacterized protein</fullName>
    </submittedName>
</protein>
<evidence type="ECO:0000256" key="1">
    <source>
        <dbReference type="SAM" id="MobiDB-lite"/>
    </source>
</evidence>
<gene>
    <name evidence="2" type="ORF">AYBTSS11_LOCUS24483</name>
</gene>
<dbReference type="PANTHER" id="PTHR37615:SF1">
    <property type="entry name" value="NUCLEOPORIN NUP159-LIKE"/>
    <property type="match status" value="1"/>
</dbReference>
<reference evidence="2" key="1">
    <citation type="submission" date="2023-10" db="EMBL/GenBank/DDBJ databases">
        <authorList>
            <person name="Domelevo Entfellner J.-B."/>
        </authorList>
    </citation>
    <scope>NUCLEOTIDE SEQUENCE</scope>
</reference>
<proteinExistence type="predicted"/>
<feature type="compositionally biased region" description="Basic and acidic residues" evidence="1">
    <location>
        <begin position="99"/>
        <end position="113"/>
    </location>
</feature>
<accession>A0AA86TEI2</accession>
<feature type="compositionally biased region" description="Basic and acidic residues" evidence="1">
    <location>
        <begin position="51"/>
        <end position="62"/>
    </location>
</feature>
<feature type="compositionally biased region" description="Basic residues" evidence="1">
    <location>
        <begin position="40"/>
        <end position="50"/>
    </location>
</feature>
<organism evidence="2 3">
    <name type="scientific">Sphenostylis stenocarpa</name>
    <dbReference type="NCBI Taxonomy" id="92480"/>
    <lineage>
        <taxon>Eukaryota</taxon>
        <taxon>Viridiplantae</taxon>
        <taxon>Streptophyta</taxon>
        <taxon>Embryophyta</taxon>
        <taxon>Tracheophyta</taxon>
        <taxon>Spermatophyta</taxon>
        <taxon>Magnoliopsida</taxon>
        <taxon>eudicotyledons</taxon>
        <taxon>Gunneridae</taxon>
        <taxon>Pentapetalae</taxon>
        <taxon>rosids</taxon>
        <taxon>fabids</taxon>
        <taxon>Fabales</taxon>
        <taxon>Fabaceae</taxon>
        <taxon>Papilionoideae</taxon>
        <taxon>50 kb inversion clade</taxon>
        <taxon>NPAAA clade</taxon>
        <taxon>indigoferoid/millettioid clade</taxon>
        <taxon>Phaseoleae</taxon>
        <taxon>Sphenostylis</taxon>
    </lineage>
</organism>
<dbReference type="PANTHER" id="PTHR37615">
    <property type="entry name" value="NUCLEOPORIN NUP159-LIKE"/>
    <property type="match status" value="1"/>
</dbReference>
<dbReference type="Gramene" id="rna-AYBTSS11_LOCUS24483">
    <property type="protein sequence ID" value="CAJ1972434.1"/>
    <property type="gene ID" value="gene-AYBTSS11_LOCUS24483"/>
</dbReference>
<dbReference type="EMBL" id="OY731405">
    <property type="protein sequence ID" value="CAJ1972434.1"/>
    <property type="molecule type" value="Genomic_DNA"/>
</dbReference>
<name>A0AA86TEI2_9FABA</name>
<feature type="compositionally biased region" description="Polar residues" evidence="1">
    <location>
        <begin position="69"/>
        <end position="83"/>
    </location>
</feature>
<dbReference type="AlphaFoldDB" id="A0AA86TEI2"/>
<feature type="region of interest" description="Disordered" evidence="1">
    <location>
        <begin position="1"/>
        <end position="126"/>
    </location>
</feature>
<sequence>MTGKKKPQKTKELSVAIAEASSTIDDEKEQQEAQPQPQAPRKRGRPRKVIVKMDESEEEKAQVIEQRGGSISAQGIESSMEKVTTNEEEGTSSACMRVGKQEEIQLPKVEPSRSRARRKSKPRKSS</sequence>
<keyword evidence="3" id="KW-1185">Reference proteome</keyword>